<dbReference type="RefSeq" id="WP_380013832.1">
    <property type="nucleotide sequence ID" value="NZ_JBHLYR010000059.1"/>
</dbReference>
<keyword evidence="4" id="KW-1185">Reference proteome</keyword>
<feature type="region of interest" description="Disordered" evidence="1">
    <location>
        <begin position="38"/>
        <end position="72"/>
    </location>
</feature>
<evidence type="ECO:0008006" key="5">
    <source>
        <dbReference type="Google" id="ProtNLM"/>
    </source>
</evidence>
<evidence type="ECO:0000256" key="2">
    <source>
        <dbReference type="SAM" id="SignalP"/>
    </source>
</evidence>
<dbReference type="EMBL" id="JBHLYR010000059">
    <property type="protein sequence ID" value="MFB9993968.1"/>
    <property type="molecule type" value="Genomic_DNA"/>
</dbReference>
<gene>
    <name evidence="3" type="ORF">ACFFLM_18595</name>
</gene>
<accession>A0ABV6B6E2</accession>
<evidence type="ECO:0000256" key="1">
    <source>
        <dbReference type="SAM" id="MobiDB-lite"/>
    </source>
</evidence>
<reference evidence="3 4" key="1">
    <citation type="submission" date="2024-09" db="EMBL/GenBank/DDBJ databases">
        <authorList>
            <person name="Sun Q."/>
            <person name="Mori K."/>
        </authorList>
    </citation>
    <scope>NUCLEOTIDE SEQUENCE [LARGE SCALE GENOMIC DNA]</scope>
    <source>
        <strain evidence="3 4">JCM 13503</strain>
    </source>
</reference>
<feature type="compositionally biased region" description="Low complexity" evidence="1">
    <location>
        <begin position="38"/>
        <end position="68"/>
    </location>
</feature>
<sequence length="198" mass="20553">MSRTPVKLLTLLALSCAVLSAGMGQAIDIRDIPALPPGRTAPTAPTTPVVTPAPTTPAVSTPTTLPTAGNPLPQPYRAVLAGPSTLTPGGEPGVWTLQLTNTGTAEISIDHGACDLRFEVRNAAGEIVRPDPKNSICTLQLIMTRAGAGETANVLNVRWDGKDAAGQALPAGQYTIRSAFKGQGFLIRPTDVKVTLRN</sequence>
<feature type="signal peptide" evidence="2">
    <location>
        <begin position="1"/>
        <end position="26"/>
    </location>
</feature>
<evidence type="ECO:0000313" key="3">
    <source>
        <dbReference type="EMBL" id="MFB9993968.1"/>
    </source>
</evidence>
<protein>
    <recommendedName>
        <fullName evidence="5">FlgD Ig-like domain-containing protein</fullName>
    </recommendedName>
</protein>
<dbReference type="Gene3D" id="2.60.40.4070">
    <property type="match status" value="1"/>
</dbReference>
<keyword evidence="2" id="KW-0732">Signal</keyword>
<evidence type="ECO:0000313" key="4">
    <source>
        <dbReference type="Proteomes" id="UP001589733"/>
    </source>
</evidence>
<dbReference type="Proteomes" id="UP001589733">
    <property type="component" value="Unassembled WGS sequence"/>
</dbReference>
<name>A0ABV6B6E2_9DEIO</name>
<proteinExistence type="predicted"/>
<organism evidence="3 4">
    <name type="scientific">Deinococcus oregonensis</name>
    <dbReference type="NCBI Taxonomy" id="1805970"/>
    <lineage>
        <taxon>Bacteria</taxon>
        <taxon>Thermotogati</taxon>
        <taxon>Deinococcota</taxon>
        <taxon>Deinococci</taxon>
        <taxon>Deinococcales</taxon>
        <taxon>Deinococcaceae</taxon>
        <taxon>Deinococcus</taxon>
    </lineage>
</organism>
<feature type="chain" id="PRO_5046517409" description="FlgD Ig-like domain-containing protein" evidence="2">
    <location>
        <begin position="27"/>
        <end position="198"/>
    </location>
</feature>
<comment type="caution">
    <text evidence="3">The sequence shown here is derived from an EMBL/GenBank/DDBJ whole genome shotgun (WGS) entry which is preliminary data.</text>
</comment>